<evidence type="ECO:0000256" key="6">
    <source>
        <dbReference type="ARBA" id="ARBA00022847"/>
    </source>
</evidence>
<gene>
    <name evidence="11" type="ORF">D641_0107900</name>
</gene>
<evidence type="ECO:0000313" key="11">
    <source>
        <dbReference type="EMBL" id="EYT49341.1"/>
    </source>
</evidence>
<dbReference type="GO" id="GO:0005886">
    <property type="term" value="C:plasma membrane"/>
    <property type="evidence" value="ECO:0007669"/>
    <property type="project" value="UniProtKB-SubCell"/>
</dbReference>
<comment type="subcellular location">
    <subcellularLocation>
        <location evidence="1 9">Cell membrane</location>
        <topology evidence="1 9">Multi-pass membrane protein</topology>
    </subcellularLocation>
</comment>
<feature type="transmembrane region" description="Helical" evidence="9">
    <location>
        <begin position="303"/>
        <end position="321"/>
    </location>
</feature>
<evidence type="ECO:0000256" key="1">
    <source>
        <dbReference type="ARBA" id="ARBA00004651"/>
    </source>
</evidence>
<evidence type="ECO:0000256" key="4">
    <source>
        <dbReference type="ARBA" id="ARBA00022475"/>
    </source>
</evidence>
<keyword evidence="6 9" id="KW-0769">Symport</keyword>
<dbReference type="InterPro" id="IPR001463">
    <property type="entry name" value="Na/Ala_symport"/>
</dbReference>
<dbReference type="Proteomes" id="UP000019754">
    <property type="component" value="Unassembled WGS sequence"/>
</dbReference>
<dbReference type="HOGENOM" id="CLU_024867_0_1_11"/>
<feature type="transmembrane region" description="Helical" evidence="9">
    <location>
        <begin position="12"/>
        <end position="32"/>
    </location>
</feature>
<protein>
    <submittedName>
        <fullName evidence="11">Sodium:alanine symporter</fullName>
    </submittedName>
</protein>
<keyword evidence="8 9" id="KW-0472">Membrane</keyword>
<feature type="transmembrane region" description="Helical" evidence="9">
    <location>
        <begin position="146"/>
        <end position="166"/>
    </location>
</feature>
<feature type="transmembrane region" description="Helical" evidence="9">
    <location>
        <begin position="368"/>
        <end position="390"/>
    </location>
</feature>
<keyword evidence="3 9" id="KW-0813">Transport</keyword>
<evidence type="ECO:0000256" key="5">
    <source>
        <dbReference type="ARBA" id="ARBA00022692"/>
    </source>
</evidence>
<feature type="transmembrane region" description="Helical" evidence="9">
    <location>
        <begin position="441"/>
        <end position="462"/>
    </location>
</feature>
<keyword evidence="5 9" id="KW-0812">Transmembrane</keyword>
<evidence type="ECO:0000256" key="9">
    <source>
        <dbReference type="RuleBase" id="RU363064"/>
    </source>
</evidence>
<dbReference type="EMBL" id="AORC01000009">
    <property type="protein sequence ID" value="EYT49341.1"/>
    <property type="molecule type" value="Genomic_DNA"/>
</dbReference>
<feature type="transmembrane region" description="Helical" evidence="9">
    <location>
        <begin position="212"/>
        <end position="233"/>
    </location>
</feature>
<proteinExistence type="inferred from homology"/>
<evidence type="ECO:0000256" key="3">
    <source>
        <dbReference type="ARBA" id="ARBA00022448"/>
    </source>
</evidence>
<dbReference type="GO" id="GO:0005283">
    <property type="term" value="F:amino acid:sodium symporter activity"/>
    <property type="evidence" value="ECO:0007669"/>
    <property type="project" value="InterPro"/>
</dbReference>
<dbReference type="PANTHER" id="PTHR30330:SF7">
    <property type="entry name" value="SODIUM_PROTON-DEPENDENT ALANINE CARRIER PROTEIN YRBD-RELATED"/>
    <property type="match status" value="1"/>
</dbReference>
<dbReference type="PRINTS" id="PR00175">
    <property type="entry name" value="NAALASMPORT"/>
</dbReference>
<comment type="caution">
    <text evidence="11">The sequence shown here is derived from an EMBL/GenBank/DDBJ whole genome shotgun (WGS) entry which is preliminary data.</text>
</comment>
<evidence type="ECO:0000313" key="12">
    <source>
        <dbReference type="Proteomes" id="UP000019754"/>
    </source>
</evidence>
<dbReference type="PANTHER" id="PTHR30330">
    <property type="entry name" value="AGSS FAMILY TRANSPORTER, SODIUM-ALANINE"/>
    <property type="match status" value="1"/>
</dbReference>
<organism evidence="11 12">
    <name type="scientific">Brachybacterium muris UCD-AY4</name>
    <dbReference type="NCBI Taxonomy" id="1249481"/>
    <lineage>
        <taxon>Bacteria</taxon>
        <taxon>Bacillati</taxon>
        <taxon>Actinomycetota</taxon>
        <taxon>Actinomycetes</taxon>
        <taxon>Micrococcales</taxon>
        <taxon>Dermabacteraceae</taxon>
        <taxon>Brachybacterium</taxon>
    </lineage>
</organism>
<feature type="compositionally biased region" description="Gly residues" evidence="10">
    <location>
        <begin position="525"/>
        <end position="535"/>
    </location>
</feature>
<feature type="transmembrane region" description="Helical" evidence="9">
    <location>
        <begin position="186"/>
        <end position="205"/>
    </location>
</feature>
<feature type="transmembrane region" description="Helical" evidence="9">
    <location>
        <begin position="411"/>
        <end position="429"/>
    </location>
</feature>
<name>A0A022KTQ2_9MICO</name>
<evidence type="ECO:0000256" key="10">
    <source>
        <dbReference type="SAM" id="MobiDB-lite"/>
    </source>
</evidence>
<keyword evidence="12" id="KW-1185">Reference proteome</keyword>
<keyword evidence="4 9" id="KW-1003">Cell membrane</keyword>
<dbReference type="RefSeq" id="WP_017823113.1">
    <property type="nucleotide sequence ID" value="NZ_AORC01000009.1"/>
</dbReference>
<evidence type="ECO:0000256" key="2">
    <source>
        <dbReference type="ARBA" id="ARBA00009261"/>
    </source>
</evidence>
<dbReference type="AlphaFoldDB" id="A0A022KTQ2"/>
<evidence type="ECO:0000256" key="8">
    <source>
        <dbReference type="ARBA" id="ARBA00023136"/>
    </source>
</evidence>
<sequence>MSFADMISATNGVIWSIPLVALCLLAGLYFSIRTGFVQLRGLPDMIKQLIGGEKSVDGTSSFQSLMMSLANRVGMGNIGGVATAIAFGGPGAVFWMWTVAFLGASTSFIESTLGQIYKEKDPDTGEYRGGPAYYFEKAYRHKAPGLSLAFGVLFAITTIFAMSFFLPGVQANGLSSAMKSAWGVPTWATAIGMVILLAFIVIGGVKRIAMFAAYVVPPMAILYILAALLVFFVNFDQIPHVFGEIFSGAFGMHAIYGAIIGLAIKWGVQRGIYSNEAGQGTGPHHAAAAEVSHPAKQGFVQAFSVYIDTLFVCTATAFIIISTDMYTVFQDETFPAEGDPLYVGELGQDVEPGPGFVQAGFDTFAPGLGASFVAIALAFFAFTTIVAYYYMAEVNVVYLARRLRNPLLRRAIIRFLQALVLISVAYGAVTSAGSAWGLGDIGVGSMAWLNIVGILVVQVPALKALKDYYQQKKQGIDPQFDPRALGIHGAEFWEHRADGLALQGRTGADVKEQAADQAARPDGNGPAGGPGSHSA</sequence>
<feature type="transmembrane region" description="Helical" evidence="9">
    <location>
        <begin position="245"/>
        <end position="264"/>
    </location>
</feature>
<dbReference type="OrthoDB" id="9806926at2"/>
<feature type="region of interest" description="Disordered" evidence="10">
    <location>
        <begin position="505"/>
        <end position="535"/>
    </location>
</feature>
<dbReference type="Pfam" id="PF01235">
    <property type="entry name" value="Na_Ala_symp"/>
    <property type="match status" value="1"/>
</dbReference>
<comment type="similarity">
    <text evidence="2 9">Belongs to the alanine or glycine:cation symporter (AGCS) (TC 2.A.25) family.</text>
</comment>
<feature type="transmembrane region" description="Helical" evidence="9">
    <location>
        <begin position="69"/>
        <end position="88"/>
    </location>
</feature>
<evidence type="ECO:0000256" key="7">
    <source>
        <dbReference type="ARBA" id="ARBA00022989"/>
    </source>
</evidence>
<keyword evidence="7 9" id="KW-1133">Transmembrane helix</keyword>
<accession>A0A022KTQ2</accession>
<reference evidence="11 12" key="1">
    <citation type="journal article" date="2013" name="Genome Announc.">
        <title>Draft genome sequence of an Actinobacterium, Brachybacterium muris strain UCD-AY4.</title>
        <authorList>
            <person name="Lo J.R."/>
            <person name="Lang J.M."/>
            <person name="Darling A.E."/>
            <person name="Eisen J.A."/>
            <person name="Coil D.A."/>
        </authorList>
    </citation>
    <scope>NUCLEOTIDE SEQUENCE [LARGE SCALE GENOMIC DNA]</scope>
    <source>
        <strain evidence="11 12">UCD-AY4</strain>
    </source>
</reference>
<dbReference type="FunFam" id="1.20.1740.10:FF:000004">
    <property type="entry name" value="Sodium:alanine symporter family protein"/>
    <property type="match status" value="1"/>
</dbReference>
<dbReference type="NCBIfam" id="TIGR00835">
    <property type="entry name" value="agcS"/>
    <property type="match status" value="1"/>
</dbReference>